<dbReference type="NCBIfam" id="NF033635">
    <property type="entry name" value="SLATT_fungal"/>
    <property type="match status" value="1"/>
</dbReference>
<sequence length="279" mass="30746">MSTHRPPHSPNLPPELKPESSLGTFEALPPKSLTPPFGLSPVPEAERSNSTSTGILKADTNMSWGPPAGLKIRGPNDENLVIFRKALGINYHLESADECTLEEGRQSAVGIYKNVITIRNRKRMRYSGVGAFIYTCYFTQIVVGAALTALGASPDQAKWIITVLGALNTVLAGVLAMIKGLGQPQKLGRDHMEYRRLQDWIEETEALLVVGIIGRNRREVGSLVESAFKRYNAAKASEENNQADIYVNSPWESLGHRESGHRDLDDLDMHRNGKIMSNN</sequence>
<evidence type="ECO:0000313" key="4">
    <source>
        <dbReference type="EMBL" id="EMR70278.1"/>
    </source>
</evidence>
<evidence type="ECO:0000313" key="5">
    <source>
        <dbReference type="Proteomes" id="UP000012174"/>
    </source>
</evidence>
<feature type="domain" description="SMODS and SLOG-associating 2TM effector" evidence="3">
    <location>
        <begin position="115"/>
        <end position="236"/>
    </location>
</feature>
<reference evidence="5" key="1">
    <citation type="journal article" date="2013" name="Genome Announc.">
        <title>Draft genome sequence of the grapevine dieback fungus Eutypa lata UCR-EL1.</title>
        <authorList>
            <person name="Blanco-Ulate B."/>
            <person name="Rolshausen P.E."/>
            <person name="Cantu D."/>
        </authorList>
    </citation>
    <scope>NUCLEOTIDE SEQUENCE [LARGE SCALE GENOMIC DNA]</scope>
    <source>
        <strain evidence="5">UCR-EL1</strain>
    </source>
</reference>
<protein>
    <submittedName>
        <fullName evidence="4">Putative c6 transcription protein</fullName>
    </submittedName>
</protein>
<dbReference type="AlphaFoldDB" id="M7T0D9"/>
<accession>M7T0D9</accession>
<dbReference type="eggNOG" id="ENOG502SNA3">
    <property type="taxonomic scope" value="Eukaryota"/>
</dbReference>
<keyword evidence="2" id="KW-0812">Transmembrane</keyword>
<dbReference type="HOGENOM" id="CLU_058667_1_0_1"/>
<evidence type="ECO:0000256" key="1">
    <source>
        <dbReference type="SAM" id="MobiDB-lite"/>
    </source>
</evidence>
<evidence type="ECO:0000259" key="3">
    <source>
        <dbReference type="Pfam" id="PF18142"/>
    </source>
</evidence>
<keyword evidence="2" id="KW-0472">Membrane</keyword>
<feature type="region of interest" description="Disordered" evidence="1">
    <location>
        <begin position="257"/>
        <end position="279"/>
    </location>
</feature>
<evidence type="ECO:0000256" key="2">
    <source>
        <dbReference type="SAM" id="Phobius"/>
    </source>
</evidence>
<dbReference type="KEGG" id="ela:UCREL1_2678"/>
<dbReference type="EMBL" id="KB705891">
    <property type="protein sequence ID" value="EMR70278.1"/>
    <property type="molecule type" value="Genomic_DNA"/>
</dbReference>
<feature type="region of interest" description="Disordered" evidence="1">
    <location>
        <begin position="1"/>
        <end position="58"/>
    </location>
</feature>
<proteinExistence type="predicted"/>
<feature type="compositionally biased region" description="Basic and acidic residues" evidence="1">
    <location>
        <begin position="257"/>
        <end position="271"/>
    </location>
</feature>
<keyword evidence="5" id="KW-1185">Reference proteome</keyword>
<dbReference type="OrthoDB" id="4472872at2759"/>
<dbReference type="PANTHER" id="PTHR38793:SF3">
    <property type="entry name" value="SMODS AND SLOG-ASSOCIATING 2TM EFFECTOR DOMAIN-CONTAINING PROTEIN"/>
    <property type="match status" value="1"/>
</dbReference>
<feature type="transmembrane region" description="Helical" evidence="2">
    <location>
        <begin position="129"/>
        <end position="153"/>
    </location>
</feature>
<dbReference type="PANTHER" id="PTHR38793">
    <property type="entry name" value="SLATT_FUNGAL DOMAIN-CONTAINING PROTEIN-RELATED"/>
    <property type="match status" value="1"/>
</dbReference>
<organism evidence="4 5">
    <name type="scientific">Eutypa lata (strain UCR-EL1)</name>
    <name type="common">Grapevine dieback disease fungus</name>
    <name type="synonym">Eutypa armeniacae</name>
    <dbReference type="NCBI Taxonomy" id="1287681"/>
    <lineage>
        <taxon>Eukaryota</taxon>
        <taxon>Fungi</taxon>
        <taxon>Dikarya</taxon>
        <taxon>Ascomycota</taxon>
        <taxon>Pezizomycotina</taxon>
        <taxon>Sordariomycetes</taxon>
        <taxon>Xylariomycetidae</taxon>
        <taxon>Xylariales</taxon>
        <taxon>Diatrypaceae</taxon>
        <taxon>Eutypa</taxon>
    </lineage>
</organism>
<gene>
    <name evidence="4" type="ORF">UCREL1_2678</name>
</gene>
<dbReference type="Proteomes" id="UP000012174">
    <property type="component" value="Unassembled WGS sequence"/>
</dbReference>
<name>M7T0D9_EUTLA</name>
<feature type="transmembrane region" description="Helical" evidence="2">
    <location>
        <begin position="159"/>
        <end position="178"/>
    </location>
</feature>
<dbReference type="OMA" id="EHEIAIT"/>
<dbReference type="InterPro" id="IPR041622">
    <property type="entry name" value="SLATT_fungi"/>
</dbReference>
<keyword evidence="2" id="KW-1133">Transmembrane helix</keyword>
<dbReference type="Pfam" id="PF18142">
    <property type="entry name" value="SLATT_fungal"/>
    <property type="match status" value="1"/>
</dbReference>